<dbReference type="InterPro" id="IPR008925">
    <property type="entry name" value="aa_tRNA-synth_I_cd-bd_sf"/>
</dbReference>
<evidence type="ECO:0000256" key="9">
    <source>
        <dbReference type="ARBA" id="ARBA00048573"/>
    </source>
</evidence>
<evidence type="ECO:0000256" key="10">
    <source>
        <dbReference type="HAMAP-Rule" id="MF_00177"/>
    </source>
</evidence>
<proteinExistence type="inferred from homology"/>
<evidence type="ECO:0000313" key="12">
    <source>
        <dbReference type="Proteomes" id="UP001238088"/>
    </source>
</evidence>
<dbReference type="InterPro" id="IPR002904">
    <property type="entry name" value="Lys-tRNA-ligase"/>
</dbReference>
<keyword evidence="7 10" id="KW-0648">Protein biosynthesis</keyword>
<dbReference type="InterPro" id="IPR042078">
    <property type="entry name" value="Lys-tRNA-ligase_SC_fold"/>
</dbReference>
<gene>
    <name evidence="10" type="primary">lysS</name>
    <name evidence="11" type="ORF">J2S17_000032</name>
</gene>
<feature type="short sequence motif" description="'KMSKS' region" evidence="10">
    <location>
        <begin position="279"/>
        <end position="283"/>
    </location>
</feature>
<evidence type="ECO:0000313" key="11">
    <source>
        <dbReference type="EMBL" id="MDQ0268163.1"/>
    </source>
</evidence>
<comment type="subcellular location">
    <subcellularLocation>
        <location evidence="1 10">Cytoplasm</location>
    </subcellularLocation>
</comment>
<name>A0ABU0AA90_9BACI</name>
<dbReference type="InterPro" id="IPR001412">
    <property type="entry name" value="aa-tRNA-synth_I_CS"/>
</dbReference>
<reference evidence="11 12" key="1">
    <citation type="submission" date="2023-07" db="EMBL/GenBank/DDBJ databases">
        <title>Genomic Encyclopedia of Type Strains, Phase IV (KMG-IV): sequencing the most valuable type-strain genomes for metagenomic binning, comparative biology and taxonomic classification.</title>
        <authorList>
            <person name="Goeker M."/>
        </authorList>
    </citation>
    <scope>NUCLEOTIDE SEQUENCE [LARGE SCALE GENOMIC DNA]</scope>
    <source>
        <strain evidence="11 12">DSM 23494</strain>
    </source>
</reference>
<comment type="caution">
    <text evidence="11">The sequence shown here is derived from an EMBL/GenBank/DDBJ whole genome shotgun (WGS) entry which is preliminary data.</text>
</comment>
<dbReference type="SUPFAM" id="SSF48163">
    <property type="entry name" value="An anticodon-binding domain of class I aminoacyl-tRNA synthetases"/>
    <property type="match status" value="1"/>
</dbReference>
<accession>A0ABU0AA90</accession>
<evidence type="ECO:0000256" key="6">
    <source>
        <dbReference type="ARBA" id="ARBA00022840"/>
    </source>
</evidence>
<dbReference type="SUPFAM" id="SSF52374">
    <property type="entry name" value="Nucleotidylyl transferase"/>
    <property type="match status" value="1"/>
</dbReference>
<dbReference type="HAMAP" id="MF_00177">
    <property type="entry name" value="Lys_tRNA_synth_class1"/>
    <property type="match status" value="1"/>
</dbReference>
<protein>
    <recommendedName>
        <fullName evidence="10">Lysine--tRNA ligase</fullName>
        <ecNumber evidence="10">6.1.1.6</ecNumber>
    </recommendedName>
    <alternativeName>
        <fullName evidence="10">Lysyl-tRNA synthetase</fullName>
        <shortName evidence="10">LysRS</shortName>
    </alternativeName>
</protein>
<dbReference type="GO" id="GO:0004824">
    <property type="term" value="F:lysine-tRNA ligase activity"/>
    <property type="evidence" value="ECO:0007669"/>
    <property type="project" value="UniProtKB-EC"/>
</dbReference>
<comment type="caution">
    <text evidence="10">Lacks conserved residue(s) required for the propagation of feature annotation.</text>
</comment>
<dbReference type="Pfam" id="PF01921">
    <property type="entry name" value="tRNA-synt_1f"/>
    <property type="match status" value="1"/>
</dbReference>
<dbReference type="InterPro" id="IPR014729">
    <property type="entry name" value="Rossmann-like_a/b/a_fold"/>
</dbReference>
<organism evidence="11 12">
    <name type="scientific">Cytobacillus purgationiresistens</name>
    <dbReference type="NCBI Taxonomy" id="863449"/>
    <lineage>
        <taxon>Bacteria</taxon>
        <taxon>Bacillati</taxon>
        <taxon>Bacillota</taxon>
        <taxon>Bacilli</taxon>
        <taxon>Bacillales</taxon>
        <taxon>Bacillaceae</taxon>
        <taxon>Cytobacillus</taxon>
    </lineage>
</organism>
<evidence type="ECO:0000256" key="4">
    <source>
        <dbReference type="ARBA" id="ARBA00022598"/>
    </source>
</evidence>
<keyword evidence="6 10" id="KW-0067">ATP-binding</keyword>
<dbReference type="PANTHER" id="PTHR37940:SF1">
    <property type="entry name" value="LYSINE--TRNA LIGASE"/>
    <property type="match status" value="1"/>
</dbReference>
<keyword evidence="5 10" id="KW-0547">Nucleotide-binding</keyword>
<dbReference type="PROSITE" id="PS00178">
    <property type="entry name" value="AA_TRNA_LIGASE_I"/>
    <property type="match status" value="1"/>
</dbReference>
<dbReference type="PANTHER" id="PTHR37940">
    <property type="entry name" value="LYSINE--TRNA LIGASE"/>
    <property type="match status" value="1"/>
</dbReference>
<evidence type="ECO:0000256" key="7">
    <source>
        <dbReference type="ARBA" id="ARBA00022917"/>
    </source>
</evidence>
<feature type="short sequence motif" description="'HIGH' region" evidence="10">
    <location>
        <begin position="29"/>
        <end position="37"/>
    </location>
</feature>
<sequence>MHWAFEIAEELIKKYPNNKVFTCASGISPSGSVHIGNFREVITTYFVTKALQALGKETRFIFSWDDYDRLRKVPANVDASYEDFVGMPYADIPSPNGEGSYARYFEKEFEESLRSFQICPEFSYQADEYRSGRYASKIKRALIRRKDIYDILQRFKTSEPSERDREAFYPITLYCEACNRDSTRIHSYNEEELLEYNCSCGYEGKQSLFSDNRIKLNWKVDWAMRWSFEDVVFEPGGRDHSAATGSYNVSKVIAREIFDYEAPDYVAYDFITLKGTNEKMSSSSGNVMTPKDLLKIYTPEVILFMFAKYKPNASFHIGLDEDVQRAYSEFERYYQSYCAGKLNHELLIQSLELAGVNQCQKQPSFQQVAGIYPLVNFNEQALQTALSKSGEWYTTEELATICNRAEYWLRYWKTDTLIKVNEDQNISYYRTLSSEDKNRIEQVVIILKNESGLMGEQLMKRIYAICHEEDKKKMKQNQRNLFKNVYQLLINEESGPRLPLLFSAIGTERVIRLLVQ</sequence>
<dbReference type="Proteomes" id="UP001238088">
    <property type="component" value="Unassembled WGS sequence"/>
</dbReference>
<dbReference type="RefSeq" id="WP_307470698.1">
    <property type="nucleotide sequence ID" value="NZ_JAUSUB010000001.1"/>
</dbReference>
<evidence type="ECO:0000256" key="2">
    <source>
        <dbReference type="ARBA" id="ARBA00005594"/>
    </source>
</evidence>
<comment type="catalytic activity">
    <reaction evidence="9 10">
        <text>tRNA(Lys) + L-lysine + ATP = L-lysyl-tRNA(Lys) + AMP + diphosphate</text>
        <dbReference type="Rhea" id="RHEA:20792"/>
        <dbReference type="Rhea" id="RHEA-COMP:9696"/>
        <dbReference type="Rhea" id="RHEA-COMP:9697"/>
        <dbReference type="ChEBI" id="CHEBI:30616"/>
        <dbReference type="ChEBI" id="CHEBI:32551"/>
        <dbReference type="ChEBI" id="CHEBI:33019"/>
        <dbReference type="ChEBI" id="CHEBI:78442"/>
        <dbReference type="ChEBI" id="CHEBI:78529"/>
        <dbReference type="ChEBI" id="CHEBI:456215"/>
        <dbReference type="EC" id="6.1.1.6"/>
    </reaction>
</comment>
<dbReference type="Gene3D" id="3.40.50.620">
    <property type="entry name" value="HUPs"/>
    <property type="match status" value="1"/>
</dbReference>
<keyword evidence="12" id="KW-1185">Reference proteome</keyword>
<evidence type="ECO:0000256" key="8">
    <source>
        <dbReference type="ARBA" id="ARBA00023146"/>
    </source>
</evidence>
<keyword evidence="8 10" id="KW-0030">Aminoacyl-tRNA synthetase</keyword>
<dbReference type="Gene3D" id="1.10.10.350">
    <property type="match status" value="1"/>
</dbReference>
<keyword evidence="4 10" id="KW-0436">Ligase</keyword>
<keyword evidence="3 10" id="KW-0963">Cytoplasm</keyword>
<evidence type="ECO:0000256" key="5">
    <source>
        <dbReference type="ARBA" id="ARBA00022741"/>
    </source>
</evidence>
<comment type="similarity">
    <text evidence="2 10">Belongs to the class-I aminoacyl-tRNA synthetase family.</text>
</comment>
<dbReference type="InterPro" id="IPR020751">
    <property type="entry name" value="aa-tRNA-synth_I_codon-bd_sub2"/>
</dbReference>
<dbReference type="Gene3D" id="6.10.20.10">
    <property type="entry name" value="Lysine tRNA ligase, stem contact fold domain"/>
    <property type="match status" value="1"/>
</dbReference>
<dbReference type="EMBL" id="JAUSUB010000001">
    <property type="protein sequence ID" value="MDQ0268163.1"/>
    <property type="molecule type" value="Genomic_DNA"/>
</dbReference>
<evidence type="ECO:0000256" key="1">
    <source>
        <dbReference type="ARBA" id="ARBA00004496"/>
    </source>
</evidence>
<evidence type="ECO:0000256" key="3">
    <source>
        <dbReference type="ARBA" id="ARBA00022490"/>
    </source>
</evidence>
<dbReference type="EC" id="6.1.1.6" evidence="10"/>
<dbReference type="NCBIfam" id="TIGR00467">
    <property type="entry name" value="lysS_arch"/>
    <property type="match status" value="1"/>
</dbReference>